<proteinExistence type="predicted"/>
<dbReference type="PaxDb" id="39947-A0A0P0XL73"/>
<reference evidence="2 3" key="3">
    <citation type="journal article" date="2013" name="Rice">
        <title>Improvement of the Oryza sativa Nipponbare reference genome using next generation sequence and optical map data.</title>
        <authorList>
            <person name="Kawahara Y."/>
            <person name="de la Bastide M."/>
            <person name="Hamilton J.P."/>
            <person name="Kanamori H."/>
            <person name="McCombie W.R."/>
            <person name="Ouyang S."/>
            <person name="Schwartz D.C."/>
            <person name="Tanaka T."/>
            <person name="Wu J."/>
            <person name="Zhou S."/>
            <person name="Childs K.L."/>
            <person name="Davidson R.M."/>
            <person name="Lin H."/>
            <person name="Quesada-Ocampo L."/>
            <person name="Vaillancourt B."/>
            <person name="Sakai H."/>
            <person name="Lee S.S."/>
            <person name="Kim J."/>
            <person name="Numa H."/>
            <person name="Itoh T."/>
            <person name="Buell C.R."/>
            <person name="Matsumoto T."/>
        </authorList>
    </citation>
    <scope>NUCLEOTIDE SEQUENCE [LARGE SCALE GENOMIC DNA]</scope>
    <source>
        <strain evidence="3">cv. Nipponbare</strain>
    </source>
</reference>
<dbReference type="AlphaFoldDB" id="A0A0P0XL73"/>
<dbReference type="InParanoid" id="A0A0P0XL73"/>
<dbReference type="Proteomes" id="UP000059680">
    <property type="component" value="Chromosome 9"/>
</dbReference>
<reference evidence="3" key="1">
    <citation type="journal article" date="2005" name="Nature">
        <title>The map-based sequence of the rice genome.</title>
        <authorList>
            <consortium name="International rice genome sequencing project (IRGSP)"/>
            <person name="Matsumoto T."/>
            <person name="Wu J."/>
            <person name="Kanamori H."/>
            <person name="Katayose Y."/>
            <person name="Fujisawa M."/>
            <person name="Namiki N."/>
            <person name="Mizuno H."/>
            <person name="Yamamoto K."/>
            <person name="Antonio B.A."/>
            <person name="Baba T."/>
            <person name="Sakata K."/>
            <person name="Nagamura Y."/>
            <person name="Aoki H."/>
            <person name="Arikawa K."/>
            <person name="Arita K."/>
            <person name="Bito T."/>
            <person name="Chiden Y."/>
            <person name="Fujitsuka N."/>
            <person name="Fukunaka R."/>
            <person name="Hamada M."/>
            <person name="Harada C."/>
            <person name="Hayashi A."/>
            <person name="Hijishita S."/>
            <person name="Honda M."/>
            <person name="Hosokawa S."/>
            <person name="Ichikawa Y."/>
            <person name="Idonuma A."/>
            <person name="Iijima M."/>
            <person name="Ikeda M."/>
            <person name="Ikeno M."/>
            <person name="Ito K."/>
            <person name="Ito S."/>
            <person name="Ito T."/>
            <person name="Ito Y."/>
            <person name="Ito Y."/>
            <person name="Iwabuchi A."/>
            <person name="Kamiya K."/>
            <person name="Karasawa W."/>
            <person name="Kurita K."/>
            <person name="Katagiri S."/>
            <person name="Kikuta A."/>
            <person name="Kobayashi H."/>
            <person name="Kobayashi N."/>
            <person name="Machita K."/>
            <person name="Maehara T."/>
            <person name="Masukawa M."/>
            <person name="Mizubayashi T."/>
            <person name="Mukai Y."/>
            <person name="Nagasaki H."/>
            <person name="Nagata Y."/>
            <person name="Naito S."/>
            <person name="Nakashima M."/>
            <person name="Nakama Y."/>
            <person name="Nakamichi Y."/>
            <person name="Nakamura M."/>
            <person name="Meguro A."/>
            <person name="Negishi M."/>
            <person name="Ohta I."/>
            <person name="Ohta T."/>
            <person name="Okamoto M."/>
            <person name="Ono N."/>
            <person name="Saji S."/>
            <person name="Sakaguchi M."/>
            <person name="Sakai K."/>
            <person name="Shibata M."/>
            <person name="Shimokawa T."/>
            <person name="Song J."/>
            <person name="Takazaki Y."/>
            <person name="Terasawa K."/>
            <person name="Tsugane M."/>
            <person name="Tsuji K."/>
            <person name="Ueda S."/>
            <person name="Waki K."/>
            <person name="Yamagata H."/>
            <person name="Yamamoto M."/>
            <person name="Yamamoto S."/>
            <person name="Yamane H."/>
            <person name="Yoshiki S."/>
            <person name="Yoshihara R."/>
            <person name="Yukawa K."/>
            <person name="Zhong H."/>
            <person name="Yano M."/>
            <person name="Yuan Q."/>
            <person name="Ouyang S."/>
            <person name="Liu J."/>
            <person name="Jones K.M."/>
            <person name="Gansberger K."/>
            <person name="Moffat K."/>
            <person name="Hill J."/>
            <person name="Bera J."/>
            <person name="Fadrosh D."/>
            <person name="Jin S."/>
            <person name="Johri S."/>
            <person name="Kim M."/>
            <person name="Overton L."/>
            <person name="Reardon M."/>
            <person name="Tsitrin T."/>
            <person name="Vuong H."/>
            <person name="Weaver B."/>
            <person name="Ciecko A."/>
            <person name="Tallon L."/>
            <person name="Jackson J."/>
            <person name="Pai G."/>
            <person name="Aken S.V."/>
            <person name="Utterback T."/>
            <person name="Reidmuller S."/>
            <person name="Feldblyum T."/>
            <person name="Hsiao J."/>
            <person name="Zismann V."/>
            <person name="Iobst S."/>
            <person name="de Vazeille A.R."/>
            <person name="Buell C.R."/>
            <person name="Ying K."/>
            <person name="Li Y."/>
            <person name="Lu T."/>
            <person name="Huang Y."/>
            <person name="Zhao Q."/>
            <person name="Feng Q."/>
            <person name="Zhang L."/>
            <person name="Zhu J."/>
            <person name="Weng Q."/>
            <person name="Mu J."/>
            <person name="Lu Y."/>
            <person name="Fan D."/>
            <person name="Liu Y."/>
            <person name="Guan J."/>
            <person name="Zhang Y."/>
            <person name="Yu S."/>
            <person name="Liu X."/>
            <person name="Zhang Y."/>
            <person name="Hong G."/>
            <person name="Han B."/>
            <person name="Choisne N."/>
            <person name="Demange N."/>
            <person name="Orjeda G."/>
            <person name="Samain S."/>
            <person name="Cattolico L."/>
            <person name="Pelletier E."/>
            <person name="Couloux A."/>
            <person name="Segurens B."/>
            <person name="Wincker P."/>
            <person name="D'Hont A."/>
            <person name="Scarpelli C."/>
            <person name="Weissenbach J."/>
            <person name="Salanoubat M."/>
            <person name="Quetier F."/>
            <person name="Yu Y."/>
            <person name="Kim H.R."/>
            <person name="Rambo T."/>
            <person name="Currie J."/>
            <person name="Collura K."/>
            <person name="Luo M."/>
            <person name="Yang T."/>
            <person name="Ammiraju J.S.S."/>
            <person name="Engler F."/>
            <person name="Soderlund C."/>
            <person name="Wing R.A."/>
            <person name="Palmer L.E."/>
            <person name="de la Bastide M."/>
            <person name="Spiegel L."/>
            <person name="Nascimento L."/>
            <person name="Zutavern T."/>
            <person name="O'Shaughnessy A."/>
            <person name="Dike S."/>
            <person name="Dedhia N."/>
            <person name="Preston R."/>
            <person name="Balija V."/>
            <person name="McCombie W.R."/>
            <person name="Chow T."/>
            <person name="Chen H."/>
            <person name="Chung M."/>
            <person name="Chen C."/>
            <person name="Shaw J."/>
            <person name="Wu H."/>
            <person name="Hsiao K."/>
            <person name="Chao Y."/>
            <person name="Chu M."/>
            <person name="Cheng C."/>
            <person name="Hour A."/>
            <person name="Lee P."/>
            <person name="Lin S."/>
            <person name="Lin Y."/>
            <person name="Liou J."/>
            <person name="Liu S."/>
            <person name="Hsing Y."/>
            <person name="Raghuvanshi S."/>
            <person name="Mohanty A."/>
            <person name="Bharti A.K."/>
            <person name="Gaur A."/>
            <person name="Gupta V."/>
            <person name="Kumar D."/>
            <person name="Ravi V."/>
            <person name="Vij S."/>
            <person name="Kapur A."/>
            <person name="Khurana P."/>
            <person name="Khurana P."/>
            <person name="Khurana J.P."/>
            <person name="Tyagi A.K."/>
            <person name="Gaikwad K."/>
            <person name="Singh A."/>
            <person name="Dalal V."/>
            <person name="Srivastava S."/>
            <person name="Dixit A."/>
            <person name="Pal A.K."/>
            <person name="Ghazi I.A."/>
            <person name="Yadav M."/>
            <person name="Pandit A."/>
            <person name="Bhargava A."/>
            <person name="Sureshbabu K."/>
            <person name="Batra K."/>
            <person name="Sharma T.R."/>
            <person name="Mohapatra T."/>
            <person name="Singh N.K."/>
            <person name="Messing J."/>
            <person name="Nelson A.B."/>
            <person name="Fuks G."/>
            <person name="Kavchok S."/>
            <person name="Keizer G."/>
            <person name="Linton E."/>
            <person name="Llaca V."/>
            <person name="Song R."/>
            <person name="Tanyolac B."/>
            <person name="Young S."/>
            <person name="Ho-Il K."/>
            <person name="Hahn J.H."/>
            <person name="Sangsakoo G."/>
            <person name="Vanavichit A."/>
            <person name="de Mattos Luiz.A.T."/>
            <person name="Zimmer P.D."/>
            <person name="Malone G."/>
            <person name="Dellagostin O."/>
            <person name="de Oliveira A.C."/>
            <person name="Bevan M."/>
            <person name="Bancroft I."/>
            <person name="Minx P."/>
            <person name="Cordum H."/>
            <person name="Wilson R."/>
            <person name="Cheng Z."/>
            <person name="Jin W."/>
            <person name="Jiang J."/>
            <person name="Leong S.A."/>
            <person name="Iwama H."/>
            <person name="Gojobori T."/>
            <person name="Itoh T."/>
            <person name="Niimura Y."/>
            <person name="Fujii Y."/>
            <person name="Habara T."/>
            <person name="Sakai H."/>
            <person name="Sato Y."/>
            <person name="Wilson G."/>
            <person name="Kumar K."/>
            <person name="McCouch S."/>
            <person name="Juretic N."/>
            <person name="Hoen D."/>
            <person name="Wright S."/>
            <person name="Bruskiewich R."/>
            <person name="Bureau T."/>
            <person name="Miyao A."/>
            <person name="Hirochika H."/>
            <person name="Nishikawa T."/>
            <person name="Kadowaki K."/>
            <person name="Sugiura M."/>
            <person name="Burr B."/>
            <person name="Sasaki T."/>
        </authorList>
    </citation>
    <scope>NUCLEOTIDE SEQUENCE [LARGE SCALE GENOMIC DNA]</scope>
    <source>
        <strain evidence="3">cv. Nipponbare</strain>
    </source>
</reference>
<feature type="region of interest" description="Disordered" evidence="1">
    <location>
        <begin position="1"/>
        <end position="41"/>
    </location>
</feature>
<sequence>MKRPAEAARREAGGARRRSSWPAAEGCGSARTSSWREPAARTWQMREPAACGSGAEGAVGGIAVIVVVEEGGRRRRGGMRRLADVIVEGAGGADVGEEGAGGARI</sequence>
<evidence type="ECO:0000313" key="2">
    <source>
        <dbReference type="EMBL" id="BAT07704.1"/>
    </source>
</evidence>
<evidence type="ECO:0000313" key="3">
    <source>
        <dbReference type="Proteomes" id="UP000059680"/>
    </source>
</evidence>
<evidence type="ECO:0000256" key="1">
    <source>
        <dbReference type="SAM" id="MobiDB-lite"/>
    </source>
</evidence>
<protein>
    <submittedName>
        <fullName evidence="2">Os09g0362200 protein</fullName>
    </submittedName>
</protein>
<organism evidence="2 3">
    <name type="scientific">Oryza sativa subsp. japonica</name>
    <name type="common">Rice</name>
    <dbReference type="NCBI Taxonomy" id="39947"/>
    <lineage>
        <taxon>Eukaryota</taxon>
        <taxon>Viridiplantae</taxon>
        <taxon>Streptophyta</taxon>
        <taxon>Embryophyta</taxon>
        <taxon>Tracheophyta</taxon>
        <taxon>Spermatophyta</taxon>
        <taxon>Magnoliopsida</taxon>
        <taxon>Liliopsida</taxon>
        <taxon>Poales</taxon>
        <taxon>Poaceae</taxon>
        <taxon>BOP clade</taxon>
        <taxon>Oryzoideae</taxon>
        <taxon>Oryzeae</taxon>
        <taxon>Oryzinae</taxon>
        <taxon>Oryza</taxon>
        <taxon>Oryza sativa</taxon>
    </lineage>
</organism>
<keyword evidence="3" id="KW-1185">Reference proteome</keyword>
<name>A0A0P0XL73_ORYSJ</name>
<accession>A0A0P0XL73</accession>
<feature type="compositionally biased region" description="Basic and acidic residues" evidence="1">
    <location>
        <begin position="1"/>
        <end position="14"/>
    </location>
</feature>
<reference evidence="2 3" key="2">
    <citation type="journal article" date="2013" name="Plant Cell Physiol.">
        <title>Rice Annotation Project Database (RAP-DB): an integrative and interactive database for rice genomics.</title>
        <authorList>
            <person name="Sakai H."/>
            <person name="Lee S.S."/>
            <person name="Tanaka T."/>
            <person name="Numa H."/>
            <person name="Kim J."/>
            <person name="Kawahara Y."/>
            <person name="Wakimoto H."/>
            <person name="Yang C.C."/>
            <person name="Iwamoto M."/>
            <person name="Abe T."/>
            <person name="Yamada Y."/>
            <person name="Muto A."/>
            <person name="Inokuchi H."/>
            <person name="Ikemura T."/>
            <person name="Matsumoto T."/>
            <person name="Sasaki T."/>
            <person name="Itoh T."/>
        </authorList>
    </citation>
    <scope>NUCLEOTIDE SEQUENCE [LARGE SCALE GENOMIC DNA]</scope>
    <source>
        <strain evidence="3">cv. Nipponbare</strain>
    </source>
</reference>
<dbReference type="EMBL" id="AP014965">
    <property type="protein sequence ID" value="BAT07704.1"/>
    <property type="molecule type" value="Genomic_DNA"/>
</dbReference>
<gene>
    <name evidence="2" type="ordered locus">Os09g0362200</name>
    <name evidence="2" type="ORF">OSNPB_090362200</name>
</gene>